<name>A0A6A6SDF2_9PLEO</name>
<dbReference type="EMBL" id="MU006777">
    <property type="protein sequence ID" value="KAF2645799.1"/>
    <property type="molecule type" value="Genomic_DNA"/>
</dbReference>
<feature type="coiled-coil region" evidence="1">
    <location>
        <begin position="289"/>
        <end position="338"/>
    </location>
</feature>
<feature type="coiled-coil region" evidence="1">
    <location>
        <begin position="369"/>
        <end position="396"/>
    </location>
</feature>
<keyword evidence="4" id="KW-1185">Reference proteome</keyword>
<feature type="region of interest" description="Disordered" evidence="2">
    <location>
        <begin position="190"/>
        <end position="209"/>
    </location>
</feature>
<organism evidence="3 4">
    <name type="scientific">Massarina eburnea CBS 473.64</name>
    <dbReference type="NCBI Taxonomy" id="1395130"/>
    <lineage>
        <taxon>Eukaryota</taxon>
        <taxon>Fungi</taxon>
        <taxon>Dikarya</taxon>
        <taxon>Ascomycota</taxon>
        <taxon>Pezizomycotina</taxon>
        <taxon>Dothideomycetes</taxon>
        <taxon>Pleosporomycetidae</taxon>
        <taxon>Pleosporales</taxon>
        <taxon>Massarineae</taxon>
        <taxon>Massarinaceae</taxon>
        <taxon>Massarina</taxon>
    </lineage>
</organism>
<accession>A0A6A6SDF2</accession>
<evidence type="ECO:0000256" key="2">
    <source>
        <dbReference type="SAM" id="MobiDB-lite"/>
    </source>
</evidence>
<evidence type="ECO:0000313" key="3">
    <source>
        <dbReference type="EMBL" id="KAF2645799.1"/>
    </source>
</evidence>
<feature type="region of interest" description="Disordered" evidence="2">
    <location>
        <begin position="29"/>
        <end position="56"/>
    </location>
</feature>
<gene>
    <name evidence="3" type="ORF">P280DRAFT_129573</name>
</gene>
<evidence type="ECO:0000256" key="1">
    <source>
        <dbReference type="SAM" id="Coils"/>
    </source>
</evidence>
<evidence type="ECO:0000313" key="4">
    <source>
        <dbReference type="Proteomes" id="UP000799753"/>
    </source>
</evidence>
<sequence>MSLSWTMAQHHPPHTYRQTYITAGAKIYNTPSTKSEPDERGHTPTSNTRNNHPILPIPAASDNTLAKCIATRDTTQKGRVAIELLSCEPDRDANHVKRDSSAVHEPQHIFLGNENSAFTVGVKREAASEAVPAMLKRLRGTESRTKEDMLPTINKVAGQLREADEVERQTLLAKIAELEVAVKQKDELLATHPAQPSSMQDQTKETRSHEISEIIGTVGTTPNDWPRKAEQLEEYIAQLEKGKAKDQERIATQGDRITYLESQVSDLVKNVYTQMSLRAASEDERSCLEAQLHDECQKFEKRIQKSEEKFSKRLEGTLEKYGQALNQLDDANEEANKRSGDLCKKLEHRHFNIRVKEEAAKQAEINTLKSAHRIALNRQEEMIKELEASGEAKSQEIDTLVSRLGVIEKPIQSLKPGKKALVAEKEEWERRTLSMYSHYSDLFVKNTRLWENVEQVHRVSFGGMSEKGKRMLEGLRGKPLEELYECLQ</sequence>
<protein>
    <submittedName>
        <fullName evidence="3">Uncharacterized protein</fullName>
    </submittedName>
</protein>
<keyword evidence="1" id="KW-0175">Coiled coil</keyword>
<reference evidence="3" key="1">
    <citation type="journal article" date="2020" name="Stud. Mycol.">
        <title>101 Dothideomycetes genomes: a test case for predicting lifestyles and emergence of pathogens.</title>
        <authorList>
            <person name="Haridas S."/>
            <person name="Albert R."/>
            <person name="Binder M."/>
            <person name="Bloem J."/>
            <person name="Labutti K."/>
            <person name="Salamov A."/>
            <person name="Andreopoulos B."/>
            <person name="Baker S."/>
            <person name="Barry K."/>
            <person name="Bills G."/>
            <person name="Bluhm B."/>
            <person name="Cannon C."/>
            <person name="Castanera R."/>
            <person name="Culley D."/>
            <person name="Daum C."/>
            <person name="Ezra D."/>
            <person name="Gonzalez J."/>
            <person name="Henrissat B."/>
            <person name="Kuo A."/>
            <person name="Liang C."/>
            <person name="Lipzen A."/>
            <person name="Lutzoni F."/>
            <person name="Magnuson J."/>
            <person name="Mondo S."/>
            <person name="Nolan M."/>
            <person name="Ohm R."/>
            <person name="Pangilinan J."/>
            <person name="Park H.-J."/>
            <person name="Ramirez L."/>
            <person name="Alfaro M."/>
            <person name="Sun H."/>
            <person name="Tritt A."/>
            <person name="Yoshinaga Y."/>
            <person name="Zwiers L.-H."/>
            <person name="Turgeon B."/>
            <person name="Goodwin S."/>
            <person name="Spatafora J."/>
            <person name="Crous P."/>
            <person name="Grigoriev I."/>
        </authorList>
    </citation>
    <scope>NUCLEOTIDE SEQUENCE</scope>
    <source>
        <strain evidence="3">CBS 473.64</strain>
    </source>
</reference>
<dbReference type="AlphaFoldDB" id="A0A6A6SDF2"/>
<proteinExistence type="predicted"/>
<dbReference type="Proteomes" id="UP000799753">
    <property type="component" value="Unassembled WGS sequence"/>
</dbReference>